<reference evidence="3" key="2">
    <citation type="submission" date="2020-05" db="EMBL/GenBank/DDBJ databases">
        <authorList>
            <person name="Kim H.-S."/>
            <person name="Proctor R.H."/>
            <person name="Brown D.W."/>
        </authorList>
    </citation>
    <scope>NUCLEOTIDE SEQUENCE</scope>
    <source>
        <strain evidence="3">NRRL 20472</strain>
    </source>
</reference>
<dbReference type="Proteomes" id="UP000622797">
    <property type="component" value="Unassembled WGS sequence"/>
</dbReference>
<comment type="caution">
    <text evidence="3">The sequence shown here is derived from an EMBL/GenBank/DDBJ whole genome shotgun (WGS) entry which is preliminary data.</text>
</comment>
<dbReference type="AlphaFoldDB" id="A0A8H4TZE9"/>
<dbReference type="OrthoDB" id="3538998at2759"/>
<feature type="compositionally biased region" description="Polar residues" evidence="1">
    <location>
        <begin position="284"/>
        <end position="294"/>
    </location>
</feature>
<feature type="signal peptide" evidence="2">
    <location>
        <begin position="1"/>
        <end position="21"/>
    </location>
</feature>
<reference evidence="3" key="1">
    <citation type="journal article" date="2020" name="BMC Genomics">
        <title>Correction to: Identification and distribution of gene clusters required for synthesis of sphingolipid metabolism inhibitors in diverse species of the filamentous fungus Fusarium.</title>
        <authorList>
            <person name="Kim H.S."/>
            <person name="Lohmar J.M."/>
            <person name="Busman M."/>
            <person name="Brown D.W."/>
            <person name="Naumann T.A."/>
            <person name="Divon H.H."/>
            <person name="Lysoe E."/>
            <person name="Uhlig S."/>
            <person name="Proctor R.H."/>
        </authorList>
    </citation>
    <scope>NUCLEOTIDE SEQUENCE</scope>
    <source>
        <strain evidence="3">NRRL 20472</strain>
    </source>
</reference>
<feature type="chain" id="PRO_5034252887" description="Extracellular membrane protein CFEM domain-containing protein" evidence="2">
    <location>
        <begin position="22"/>
        <end position="347"/>
    </location>
</feature>
<keyword evidence="4" id="KW-1185">Reference proteome</keyword>
<organism evidence="3 4">
    <name type="scientific">Fusarium sarcochroum</name>
    <dbReference type="NCBI Taxonomy" id="1208366"/>
    <lineage>
        <taxon>Eukaryota</taxon>
        <taxon>Fungi</taxon>
        <taxon>Dikarya</taxon>
        <taxon>Ascomycota</taxon>
        <taxon>Pezizomycotina</taxon>
        <taxon>Sordariomycetes</taxon>
        <taxon>Hypocreomycetidae</taxon>
        <taxon>Hypocreales</taxon>
        <taxon>Nectriaceae</taxon>
        <taxon>Fusarium</taxon>
        <taxon>Fusarium lateritium species complex</taxon>
    </lineage>
</organism>
<evidence type="ECO:0000256" key="1">
    <source>
        <dbReference type="SAM" id="MobiDB-lite"/>
    </source>
</evidence>
<keyword evidence="2" id="KW-0732">Signal</keyword>
<evidence type="ECO:0000313" key="4">
    <source>
        <dbReference type="Proteomes" id="UP000622797"/>
    </source>
</evidence>
<feature type="compositionally biased region" description="Low complexity" evidence="1">
    <location>
        <begin position="309"/>
        <end position="319"/>
    </location>
</feature>
<protein>
    <recommendedName>
        <fullName evidence="5">Extracellular membrane protein CFEM domain-containing protein</fullName>
    </recommendedName>
</protein>
<evidence type="ECO:0000313" key="3">
    <source>
        <dbReference type="EMBL" id="KAF4966744.1"/>
    </source>
</evidence>
<accession>A0A8H4TZE9</accession>
<sequence>MPQLFKILVLTSALGVTPSLAATFGHFDSDVCVDSKGYEECYKDADSWNADCINKNCKGTNIDCMHACDCVLSLSAVDCALTHCWNQVYSCEYQNTVLELGNNCVDEKYENVPFFPPPDDAPGACSCNLGKVVTSLNRASDELGTCMDRNPKLWDSVADDRDEMDDFVQACECCSYSGFLSTIWGVCPDTKPSLIGPDDVYNRIILKDENYPKCADYTDKYSCVGDLKFTPPGKDKSIKFYNPGELPKNGTKTLSNLDGSITSPLSGATFTWTRGDRTRAITVASPNAKPTGTSNKKDSKEDDAKETESSGSDGGNSAEGSEDEEDAAVAVIPHLWPLVCMALAILA</sequence>
<name>A0A8H4TZE9_9HYPO</name>
<dbReference type="EMBL" id="JABEXW010000274">
    <property type="protein sequence ID" value="KAF4966744.1"/>
    <property type="molecule type" value="Genomic_DNA"/>
</dbReference>
<evidence type="ECO:0008006" key="5">
    <source>
        <dbReference type="Google" id="ProtNLM"/>
    </source>
</evidence>
<feature type="region of interest" description="Disordered" evidence="1">
    <location>
        <begin position="279"/>
        <end position="326"/>
    </location>
</feature>
<proteinExistence type="predicted"/>
<gene>
    <name evidence="3" type="ORF">FSARC_5609</name>
</gene>
<feature type="compositionally biased region" description="Basic and acidic residues" evidence="1">
    <location>
        <begin position="295"/>
        <end position="308"/>
    </location>
</feature>
<evidence type="ECO:0000256" key="2">
    <source>
        <dbReference type="SAM" id="SignalP"/>
    </source>
</evidence>